<evidence type="ECO:0000313" key="2">
    <source>
        <dbReference type="Proteomes" id="UP000054926"/>
    </source>
</evidence>
<evidence type="ECO:0000313" key="1">
    <source>
        <dbReference type="EMBL" id="KTD69967.1"/>
    </source>
</evidence>
<protein>
    <submittedName>
        <fullName evidence="1">Uncharacterized protein</fullName>
    </submittedName>
</protein>
<name>A0A0W0ZL12_9GAMM</name>
<reference evidence="1 2" key="1">
    <citation type="submission" date="2015-11" db="EMBL/GenBank/DDBJ databases">
        <title>Genomic analysis of 38 Legionella species identifies large and diverse effector repertoires.</title>
        <authorList>
            <person name="Burstein D."/>
            <person name="Amaro F."/>
            <person name="Zusman T."/>
            <person name="Lifshitz Z."/>
            <person name="Cohen O."/>
            <person name="Gilbert J.A."/>
            <person name="Pupko T."/>
            <person name="Shuman H.A."/>
            <person name="Segal G."/>
        </authorList>
    </citation>
    <scope>NUCLEOTIDE SEQUENCE [LARGE SCALE GENOMIC DNA]</scope>
    <source>
        <strain evidence="1 2">IMVS3376</strain>
    </source>
</reference>
<accession>A0A0W0ZL12</accession>
<sequence length="90" mass="10454">FVILNDNPYTKLRVKLGDLFITIDRYEGYFATIEVIDFEKCERKPAFSVSVLHNESIPLEAFVPLELRSFYGDDIIPYRSPNSNHARSIQ</sequence>
<feature type="non-terminal residue" evidence="1">
    <location>
        <position position="90"/>
    </location>
</feature>
<dbReference type="Proteomes" id="UP000054926">
    <property type="component" value="Unassembled WGS sequence"/>
</dbReference>
<dbReference type="EMBL" id="LNYY01000017">
    <property type="protein sequence ID" value="KTD69967.1"/>
    <property type="molecule type" value="Genomic_DNA"/>
</dbReference>
<dbReference type="AlphaFoldDB" id="A0A0W0ZL12"/>
<comment type="caution">
    <text evidence="1">The sequence shown here is derived from an EMBL/GenBank/DDBJ whole genome shotgun (WGS) entry which is preliminary data.</text>
</comment>
<gene>
    <name evidence="1" type="ORF">Lste_0831</name>
</gene>
<feature type="non-terminal residue" evidence="1">
    <location>
        <position position="1"/>
    </location>
</feature>
<keyword evidence="2" id="KW-1185">Reference proteome</keyword>
<dbReference type="RefSeq" id="WP_162264124.1">
    <property type="nucleotide sequence ID" value="NZ_LNYY01000017.1"/>
</dbReference>
<proteinExistence type="predicted"/>
<organism evidence="1 2">
    <name type="scientific">Legionella steelei</name>
    <dbReference type="NCBI Taxonomy" id="947033"/>
    <lineage>
        <taxon>Bacteria</taxon>
        <taxon>Pseudomonadati</taxon>
        <taxon>Pseudomonadota</taxon>
        <taxon>Gammaproteobacteria</taxon>
        <taxon>Legionellales</taxon>
        <taxon>Legionellaceae</taxon>
        <taxon>Legionella</taxon>
    </lineage>
</organism>